<evidence type="ECO:0000256" key="2">
    <source>
        <dbReference type="SAM" id="Phobius"/>
    </source>
</evidence>
<evidence type="ECO:0000256" key="3">
    <source>
        <dbReference type="SAM" id="SignalP"/>
    </source>
</evidence>
<reference evidence="4" key="1">
    <citation type="submission" date="2021-02" db="EMBL/GenBank/DDBJ databases">
        <authorList>
            <person name="Nowell W R."/>
        </authorList>
    </citation>
    <scope>NUCLEOTIDE SEQUENCE</scope>
    <source>
        <strain evidence="4">Ploen Becks lab</strain>
    </source>
</reference>
<sequence length="555" mass="65719">MNLFTTKYFLLIFFVKYYQAENASNHFVIANLVDKNMTLKLKHLLSKDELFLNENSYYWNLIDPLTDKNFRFNYSNNIHEHLRFKFLNDTKNSSFKYSFNFNQFSENDGGKILKYIKTSNQSDETLFSFELISIKNRPYCTSINTDTFKIDEVKNPVFEVHKNSTYNFYCSILARSLSENSNPYIYWQIENSSKIFDSQTFEFKFNLTQKIRTRKSEGYNVRYWQSIIYRVPDDDLKAWEHHNEQIFCHVRHGNFFNDHLLASKDKKFMATLPRPSKIPNLQCQISLNVQFNPFIHPNISLIQEFHEDLPALVECPIKANNHYPVKYFLIWSIYSNNSKKFQDKLIKEYIGSADIYVIENPIYEYHDGILVKCELYEIEQGHHHSIDYKKNIFLELKKEKINKKIKFLFNSTIKIQIIRKTNSTSGLILYNSNLDLTNCILISLIEALIFFTGMYFYCLLNDRKTLNIVSNENLSRISIFEKDQITQNETKSSNQLLSENITTTEIEAKESTPKKSNFRESTSFFSHSKSSLKDNTSDETDYNRESKDLPQMINH</sequence>
<protein>
    <recommendedName>
        <fullName evidence="6">Ig-like domain-containing protein</fullName>
    </recommendedName>
</protein>
<gene>
    <name evidence="4" type="ORF">OXX778_LOCUS2458</name>
</gene>
<keyword evidence="2" id="KW-1133">Transmembrane helix</keyword>
<feature type="chain" id="PRO_5032576899" description="Ig-like domain-containing protein" evidence="3">
    <location>
        <begin position="21"/>
        <end position="555"/>
    </location>
</feature>
<evidence type="ECO:0000256" key="1">
    <source>
        <dbReference type="SAM" id="MobiDB-lite"/>
    </source>
</evidence>
<feature type="compositionally biased region" description="Basic and acidic residues" evidence="1">
    <location>
        <begin position="531"/>
        <end position="548"/>
    </location>
</feature>
<evidence type="ECO:0000313" key="4">
    <source>
        <dbReference type="EMBL" id="CAF0725026.1"/>
    </source>
</evidence>
<feature type="transmembrane region" description="Helical" evidence="2">
    <location>
        <begin position="440"/>
        <end position="460"/>
    </location>
</feature>
<dbReference type="EMBL" id="CAJNOC010000191">
    <property type="protein sequence ID" value="CAF0725026.1"/>
    <property type="molecule type" value="Genomic_DNA"/>
</dbReference>
<name>A0A813MQS7_9BILA</name>
<evidence type="ECO:0000313" key="5">
    <source>
        <dbReference type="Proteomes" id="UP000663879"/>
    </source>
</evidence>
<keyword evidence="2" id="KW-0812">Transmembrane</keyword>
<dbReference type="Proteomes" id="UP000663879">
    <property type="component" value="Unassembled WGS sequence"/>
</dbReference>
<feature type="signal peptide" evidence="3">
    <location>
        <begin position="1"/>
        <end position="20"/>
    </location>
</feature>
<keyword evidence="2" id="KW-0472">Membrane</keyword>
<dbReference type="AlphaFoldDB" id="A0A813MQS7"/>
<organism evidence="4 5">
    <name type="scientific">Brachionus calyciflorus</name>
    <dbReference type="NCBI Taxonomy" id="104777"/>
    <lineage>
        <taxon>Eukaryota</taxon>
        <taxon>Metazoa</taxon>
        <taxon>Spiralia</taxon>
        <taxon>Gnathifera</taxon>
        <taxon>Rotifera</taxon>
        <taxon>Eurotatoria</taxon>
        <taxon>Monogononta</taxon>
        <taxon>Pseudotrocha</taxon>
        <taxon>Ploima</taxon>
        <taxon>Brachionidae</taxon>
        <taxon>Brachionus</taxon>
    </lineage>
</organism>
<feature type="region of interest" description="Disordered" evidence="1">
    <location>
        <begin position="508"/>
        <end position="555"/>
    </location>
</feature>
<proteinExistence type="predicted"/>
<keyword evidence="3" id="KW-0732">Signal</keyword>
<keyword evidence="5" id="KW-1185">Reference proteome</keyword>
<dbReference type="OrthoDB" id="10535112at2759"/>
<evidence type="ECO:0008006" key="6">
    <source>
        <dbReference type="Google" id="ProtNLM"/>
    </source>
</evidence>
<accession>A0A813MQS7</accession>
<comment type="caution">
    <text evidence="4">The sequence shown here is derived from an EMBL/GenBank/DDBJ whole genome shotgun (WGS) entry which is preliminary data.</text>
</comment>